<evidence type="ECO:0000313" key="1">
    <source>
        <dbReference type="EMBL" id="UFW90469.1"/>
    </source>
</evidence>
<reference evidence="1" key="1">
    <citation type="submission" date="2021-11" db="EMBL/GenBank/DDBJ databases">
        <title>Australian commercial rhizobial inoculants.</title>
        <authorList>
            <person name="Kohlmeier M.G."/>
            <person name="O'Hara G.W."/>
            <person name="Colombi E."/>
            <person name="Ramsay J.P."/>
            <person name="Terpolilli J."/>
        </authorList>
    </citation>
    <scope>NUCLEOTIDE SEQUENCE</scope>
    <source>
        <strain evidence="1">CC829</strain>
    </source>
</reference>
<protein>
    <recommendedName>
        <fullName evidence="3">HNH endonuclease</fullName>
    </recommendedName>
</protein>
<dbReference type="Proteomes" id="UP001430990">
    <property type="component" value="Chromosome"/>
</dbReference>
<dbReference type="EMBL" id="CP088100">
    <property type="protein sequence ID" value="UFW90469.1"/>
    <property type="molecule type" value="Genomic_DNA"/>
</dbReference>
<evidence type="ECO:0008006" key="3">
    <source>
        <dbReference type="Google" id="ProtNLM"/>
    </source>
</evidence>
<sequence>MWSRDREDTITDEDGNIVYFGIERFVRDICLGDCCFICGARPDSAPFNDEHILPQWVLRRYDLHARMIHLPNDTSFRYDRYTIPCCEACNTLMGRALEEPMRALVEKGANAIFEHQENAGHLLFYVWTGLIFLKMHLKDRKLRANLDLRNGTSTISEDLEYSWQGLHYLHTLVRCFATGATIDPSALGSFVSIRVQEEPSEKCFDLADLYDGQAIMLRIDGFALLAAFDDARGSGLFLKQKLNRITGPVSGLQLRELFTDLCFLNLHLKKHPPIQSGFLLKEEIHAMKGEILAPELHELDYAVRGQLLEYYFREQRGKIKSYNFSDAEIESMMKSGRLTFLFDSDGRFFETSNAEPPGSSTKSEQP</sequence>
<accession>A0ABY3QWS7</accession>
<keyword evidence="2" id="KW-1185">Reference proteome</keyword>
<proteinExistence type="predicted"/>
<dbReference type="RefSeq" id="WP_231144639.1">
    <property type="nucleotide sequence ID" value="NZ_CP088100.1"/>
</dbReference>
<organism evidence="1 2">
    <name type="scientific">Bradyrhizobium barranii</name>
    <dbReference type="NCBI Taxonomy" id="2992140"/>
    <lineage>
        <taxon>Bacteria</taxon>
        <taxon>Pseudomonadati</taxon>
        <taxon>Pseudomonadota</taxon>
        <taxon>Alphaproteobacteria</taxon>
        <taxon>Hyphomicrobiales</taxon>
        <taxon>Nitrobacteraceae</taxon>
        <taxon>Bradyrhizobium</taxon>
    </lineage>
</organism>
<gene>
    <name evidence="1" type="ORF">BjapCC829_18805</name>
</gene>
<evidence type="ECO:0000313" key="2">
    <source>
        <dbReference type="Proteomes" id="UP001430990"/>
    </source>
</evidence>
<name>A0ABY3QWS7_9BRAD</name>